<proteinExistence type="predicted"/>
<comment type="caution">
    <text evidence="1">The sequence shown here is derived from an EMBL/GenBank/DDBJ whole genome shotgun (WGS) entry which is preliminary data.</text>
</comment>
<name>A0AAV4S9L9_9ARAC</name>
<evidence type="ECO:0000313" key="2">
    <source>
        <dbReference type="Proteomes" id="UP001054837"/>
    </source>
</evidence>
<dbReference type="Proteomes" id="UP001054837">
    <property type="component" value="Unassembled WGS sequence"/>
</dbReference>
<accession>A0AAV4S9L9</accession>
<keyword evidence="2" id="KW-1185">Reference proteome</keyword>
<reference evidence="1 2" key="1">
    <citation type="submission" date="2021-06" db="EMBL/GenBank/DDBJ databases">
        <title>Caerostris darwini draft genome.</title>
        <authorList>
            <person name="Kono N."/>
            <person name="Arakawa K."/>
        </authorList>
    </citation>
    <scope>NUCLEOTIDE SEQUENCE [LARGE SCALE GENOMIC DNA]</scope>
</reference>
<gene>
    <name evidence="1" type="ORF">CDAR_524301</name>
</gene>
<dbReference type="AlphaFoldDB" id="A0AAV4S9L9"/>
<dbReference type="EMBL" id="BPLQ01007401">
    <property type="protein sequence ID" value="GIY29826.1"/>
    <property type="molecule type" value="Genomic_DNA"/>
</dbReference>
<protein>
    <submittedName>
        <fullName evidence="1">Uncharacterized protein</fullName>
    </submittedName>
</protein>
<organism evidence="1 2">
    <name type="scientific">Caerostris darwini</name>
    <dbReference type="NCBI Taxonomy" id="1538125"/>
    <lineage>
        <taxon>Eukaryota</taxon>
        <taxon>Metazoa</taxon>
        <taxon>Ecdysozoa</taxon>
        <taxon>Arthropoda</taxon>
        <taxon>Chelicerata</taxon>
        <taxon>Arachnida</taxon>
        <taxon>Araneae</taxon>
        <taxon>Araneomorphae</taxon>
        <taxon>Entelegynae</taxon>
        <taxon>Araneoidea</taxon>
        <taxon>Araneidae</taxon>
        <taxon>Caerostris</taxon>
    </lineage>
</organism>
<evidence type="ECO:0000313" key="1">
    <source>
        <dbReference type="EMBL" id="GIY29826.1"/>
    </source>
</evidence>
<sequence>MFTVVRSKINVQAKKLFVPMEVEEVTKSFAFITRDPRWSSSQAIFCIQHFGLDGFSEIFLKGMLHSKWTFDDLHTMWTSKDSL</sequence>